<dbReference type="Proteomes" id="UP000526307">
    <property type="component" value="Unassembled WGS sequence"/>
</dbReference>
<reference evidence="2 3" key="1">
    <citation type="submission" date="2020-06" db="EMBL/GenBank/DDBJ databases">
        <title>Mogibacterium timidum strain W9173 genomic sequence.</title>
        <authorList>
            <person name="Wade W.G."/>
            <person name="Johnston C.D."/>
            <person name="Chen T."/>
            <person name="Dewhirst F.E."/>
        </authorList>
    </citation>
    <scope>NUCLEOTIDE SEQUENCE [LARGE SCALE GENOMIC DNA]</scope>
    <source>
        <strain evidence="2 3">W9173</strain>
    </source>
</reference>
<dbReference type="RefSeq" id="WP_178978245.1">
    <property type="nucleotide sequence ID" value="NZ_JABXYR010000001.1"/>
</dbReference>
<keyword evidence="3" id="KW-1185">Reference proteome</keyword>
<dbReference type="EMBL" id="JABXYR010000001">
    <property type="protein sequence ID" value="NWO23013.1"/>
    <property type="molecule type" value="Genomic_DNA"/>
</dbReference>
<organism evidence="2 3">
    <name type="scientific">Mogibacterium timidum</name>
    <dbReference type="NCBI Taxonomy" id="35519"/>
    <lineage>
        <taxon>Bacteria</taxon>
        <taxon>Bacillati</taxon>
        <taxon>Bacillota</taxon>
        <taxon>Clostridia</taxon>
        <taxon>Peptostreptococcales</taxon>
        <taxon>Anaerovoracaceae</taxon>
        <taxon>Mogibacterium</taxon>
    </lineage>
</organism>
<evidence type="ECO:0000256" key="1">
    <source>
        <dbReference type="SAM" id="Phobius"/>
    </source>
</evidence>
<keyword evidence="1" id="KW-0472">Membrane</keyword>
<evidence type="ECO:0000313" key="2">
    <source>
        <dbReference type="EMBL" id="NWO23013.1"/>
    </source>
</evidence>
<proteinExistence type="predicted"/>
<gene>
    <name evidence="2" type="ORF">HW270_02820</name>
</gene>
<evidence type="ECO:0008006" key="4">
    <source>
        <dbReference type="Google" id="ProtNLM"/>
    </source>
</evidence>
<keyword evidence="1" id="KW-0812">Transmembrane</keyword>
<name>A0A7Y9B0E5_9FIRM</name>
<feature type="transmembrane region" description="Helical" evidence="1">
    <location>
        <begin position="134"/>
        <end position="155"/>
    </location>
</feature>
<feature type="transmembrane region" description="Helical" evidence="1">
    <location>
        <begin position="52"/>
        <end position="75"/>
    </location>
</feature>
<feature type="transmembrane region" description="Helical" evidence="1">
    <location>
        <begin position="409"/>
        <end position="437"/>
    </location>
</feature>
<feature type="transmembrane region" description="Helical" evidence="1">
    <location>
        <begin position="23"/>
        <end position="40"/>
    </location>
</feature>
<feature type="transmembrane region" description="Helical" evidence="1">
    <location>
        <begin position="496"/>
        <end position="518"/>
    </location>
</feature>
<feature type="transmembrane region" description="Helical" evidence="1">
    <location>
        <begin position="470"/>
        <end position="490"/>
    </location>
</feature>
<dbReference type="AlphaFoldDB" id="A0A7Y9B0E5"/>
<dbReference type="InterPro" id="IPR031584">
    <property type="entry name" value="Put_ABC_export"/>
</dbReference>
<comment type="caution">
    <text evidence="2">The sequence shown here is derived from an EMBL/GenBank/DDBJ whole genome shotgun (WGS) entry which is preliminary data.</text>
</comment>
<dbReference type="Pfam" id="PF16962">
    <property type="entry name" value="ABC_export"/>
    <property type="match status" value="1"/>
</dbReference>
<feature type="transmembrane region" description="Helical" evidence="1">
    <location>
        <begin position="326"/>
        <end position="344"/>
    </location>
</feature>
<accession>A0A7Y9B0E5</accession>
<feature type="transmembrane region" description="Helical" evidence="1">
    <location>
        <begin position="100"/>
        <end position="122"/>
    </location>
</feature>
<sequence length="524" mass="58464">MNALMYLYVRQFRNKLRSNFKKPLAWITLILLVIYVLWLIKTMDASLKFKNVNQFITVLLMIQLYAGTLSIVTYLRRKGIIFTPADVHFLFPAPFSPKRILMYASARGTLISMVVTLVILITGCAKFPESTPKFLVFGIAYLILDTICEHSLAILCYGNEVISKEHIKALCRISYGLIIAVSLAFVAMFISSGLSAQVLVQFLGHPLIKAVPIVGWSLGFIQLFFMGPTAGNVITGGLYVISTAVLAAVAYKSKCEGDYYEDAETFAKDYAELKKKSNKGDTSSWRLGGKKEYKEATVRYKGDYARAIYYRQLLEYKKETMFFFNLRSYICIFIGCISIAGITIDIDLGLGNLLAIPVILVYVELFTSIGRTKWEKEIENPYIFMIPDTNLRKTWNATKLEHIKAALDAAFITVPGGFVLGLTVIQMLLIIMAFIGINATNVYYHMVVEVYLSKVFDAFRFLLNLIQFAVQTLVIGISAAVLAVCIVTGIGVEIGFSAVCVITVLMSLSGMFVASLALEHMESE</sequence>
<feature type="transmembrane region" description="Helical" evidence="1">
    <location>
        <begin position="350"/>
        <end position="369"/>
    </location>
</feature>
<protein>
    <recommendedName>
        <fullName evidence="4">ABC exporter</fullName>
    </recommendedName>
</protein>
<evidence type="ECO:0000313" key="3">
    <source>
        <dbReference type="Proteomes" id="UP000526307"/>
    </source>
</evidence>
<keyword evidence="1" id="KW-1133">Transmembrane helix</keyword>
<feature type="transmembrane region" description="Helical" evidence="1">
    <location>
        <begin position="175"/>
        <end position="200"/>
    </location>
</feature>